<gene>
    <name evidence="2" type="ORF">I633_21951</name>
</gene>
<keyword evidence="2" id="KW-0614">Plasmid</keyword>
<sequence>MLDLTFLNLTPPIVTLSDAPTSDVIELINSDNIKPAEKNVLRALLEVSKAKERAYCSGSELSSFIGSSAETVRKALISMSEKQIFEKMECKTKQGTRRKAFLYRLNKSAIPSCKSTNIKSISSIEELKSLVNPSDEMFGKVEVLIFKLAVCLEHSHKSDTTSKKAIIYIDNEPVNILVESAGNNVIAKVRDMRYYVAILRLCLDAMKRRYAQYLRGSLDLAAVLKSEFVIAETDILRSMNLDMGSTSRKHAHNAMMRLDSTTYKILSAPKAFMDEFKIKEYFAKVSHFDVRNYAKTIDDRVAYQIELSSSQIQSLFEECKSQDSSLLLQVDHRIYNERNPLAFIFTFFSSSMKLGAINRYTFQSLKDNIAPNMQLRDFKIQLSNLLYKHRLEQYDGDGNKIDYIEWTSGKKVIKIINAKFNGIEVSIPDGETIFVQRDTNYERVTVNKRISSRGIKHRITPQSQPPNVPKNLK</sequence>
<evidence type="ECO:0000313" key="3">
    <source>
        <dbReference type="Proteomes" id="UP000014909"/>
    </source>
</evidence>
<dbReference type="EMBL" id="CP004847">
    <property type="protein sequence ID" value="AGP79817.1"/>
    <property type="molecule type" value="Genomic_DNA"/>
</dbReference>
<protein>
    <submittedName>
        <fullName evidence="2">Uncharacterized protein</fullName>
    </submittedName>
</protein>
<dbReference type="PATRIC" id="fig|1300253.3.peg.4579"/>
<dbReference type="HOGENOM" id="CLU_577018_0_0_6"/>
<accession>S5AI91</accession>
<feature type="compositionally biased region" description="Pro residues" evidence="1">
    <location>
        <begin position="463"/>
        <end position="473"/>
    </location>
</feature>
<dbReference type="KEGG" id="amh:I633_21951"/>
<evidence type="ECO:0000256" key="1">
    <source>
        <dbReference type="SAM" id="MobiDB-lite"/>
    </source>
</evidence>
<dbReference type="AlphaFoldDB" id="S5AI91"/>
<proteinExistence type="predicted"/>
<geneLocation type="plasmid" evidence="2">
    <name>unnamed</name>
</geneLocation>
<evidence type="ECO:0000313" key="2">
    <source>
        <dbReference type="EMBL" id="AGP79817.1"/>
    </source>
</evidence>
<dbReference type="Proteomes" id="UP000014909">
    <property type="component" value="Plasmid unnamed"/>
</dbReference>
<reference evidence="2 3" key="1">
    <citation type="journal article" date="2013" name="Genome Biol. Evol.">
        <title>Genomic Diversity of "Deep Ecotype" Alteromonas macleodii Isolates: Evidence for Pan-Mediterranean Clonal Frames.</title>
        <authorList>
            <person name="Lopez-Perez M."/>
            <person name="Gonzaga A."/>
            <person name="Rodriguez-Valera F."/>
        </authorList>
    </citation>
    <scope>NUCLEOTIDE SEQUENCE [LARGE SCALE GENOMIC DNA]</scope>
    <source>
        <strain evidence="3">'English Channel 615'</strain>
        <plasmid evidence="3">Plasmid</plasmid>
    </source>
</reference>
<organism evidence="2 3">
    <name type="scientific">Alteromonas mediterranea 615</name>
    <dbReference type="NCBI Taxonomy" id="1300253"/>
    <lineage>
        <taxon>Bacteria</taxon>
        <taxon>Pseudomonadati</taxon>
        <taxon>Pseudomonadota</taxon>
        <taxon>Gammaproteobacteria</taxon>
        <taxon>Alteromonadales</taxon>
        <taxon>Alteromonadaceae</taxon>
        <taxon>Alteromonas/Salinimonas group</taxon>
        <taxon>Alteromonas</taxon>
    </lineage>
</organism>
<dbReference type="BioCyc" id="AMAC1300253:G12YX-3464-MONOMER"/>
<feature type="region of interest" description="Disordered" evidence="1">
    <location>
        <begin position="453"/>
        <end position="473"/>
    </location>
</feature>
<name>S5AI91_9ALTE</name>